<evidence type="ECO:0000313" key="1">
    <source>
        <dbReference type="EMBL" id="TRX97668.1"/>
    </source>
</evidence>
<dbReference type="EMBL" id="VFLP01000005">
    <property type="protein sequence ID" value="TRX97668.1"/>
    <property type="molecule type" value="Genomic_DNA"/>
</dbReference>
<organism evidence="1 2">
    <name type="scientific">Xylaria flabelliformis</name>
    <dbReference type="NCBI Taxonomy" id="2512241"/>
    <lineage>
        <taxon>Eukaryota</taxon>
        <taxon>Fungi</taxon>
        <taxon>Dikarya</taxon>
        <taxon>Ascomycota</taxon>
        <taxon>Pezizomycotina</taxon>
        <taxon>Sordariomycetes</taxon>
        <taxon>Xylariomycetidae</taxon>
        <taxon>Xylariales</taxon>
        <taxon>Xylariaceae</taxon>
        <taxon>Xylaria</taxon>
    </lineage>
</organism>
<dbReference type="AlphaFoldDB" id="A0A553IBV0"/>
<proteinExistence type="predicted"/>
<protein>
    <submittedName>
        <fullName evidence="1">Uncharacterized protein</fullName>
    </submittedName>
</protein>
<dbReference type="Proteomes" id="UP000319160">
    <property type="component" value="Unassembled WGS sequence"/>
</dbReference>
<comment type="caution">
    <text evidence="1">The sequence shown here is derived from an EMBL/GenBank/DDBJ whole genome shotgun (WGS) entry which is preliminary data.</text>
</comment>
<name>A0A553IBV0_9PEZI</name>
<accession>A0A553IBV0</accession>
<gene>
    <name evidence="1" type="ORF">FHL15_001423</name>
</gene>
<sequence length="150" mass="15971">MPTGFSADTDVQNTGAQNLDMNRFFVTVAGCGEDSTGLDCAYSVQRNRGREMDESAVVIGMDLGLARIRGKIEISKRLNYQTGVNFGVGIALVGYAVLADCTAADCSVQWGGIQTVSQVKMEEKTVGQRPLSTVLQVATKVPAAAFDNNE</sequence>
<keyword evidence="2" id="KW-1185">Reference proteome</keyword>
<reference evidence="2" key="1">
    <citation type="submission" date="2019-06" db="EMBL/GenBank/DDBJ databases">
        <title>Draft genome sequence of the griseofulvin-producing fungus Xylaria cubensis strain G536.</title>
        <authorList>
            <person name="Mead M.E."/>
            <person name="Raja H.A."/>
            <person name="Steenwyk J.L."/>
            <person name="Knowles S.L."/>
            <person name="Oberlies N.H."/>
            <person name="Rokas A."/>
        </authorList>
    </citation>
    <scope>NUCLEOTIDE SEQUENCE [LARGE SCALE GENOMIC DNA]</scope>
    <source>
        <strain evidence="2">G536</strain>
    </source>
</reference>
<evidence type="ECO:0000313" key="2">
    <source>
        <dbReference type="Proteomes" id="UP000319160"/>
    </source>
</evidence>